<organism evidence="2 3">
    <name type="scientific">Clavelina lepadiformis</name>
    <name type="common">Light-bulb sea squirt</name>
    <name type="synonym">Ascidia lepadiformis</name>
    <dbReference type="NCBI Taxonomy" id="159417"/>
    <lineage>
        <taxon>Eukaryota</taxon>
        <taxon>Metazoa</taxon>
        <taxon>Chordata</taxon>
        <taxon>Tunicata</taxon>
        <taxon>Ascidiacea</taxon>
        <taxon>Aplousobranchia</taxon>
        <taxon>Clavelinidae</taxon>
        <taxon>Clavelina</taxon>
    </lineage>
</organism>
<evidence type="ECO:0000313" key="3">
    <source>
        <dbReference type="Proteomes" id="UP001642483"/>
    </source>
</evidence>
<name>A0ABP0FJA6_CLALP</name>
<feature type="region of interest" description="Disordered" evidence="1">
    <location>
        <begin position="1"/>
        <end position="48"/>
    </location>
</feature>
<dbReference type="Proteomes" id="UP001642483">
    <property type="component" value="Unassembled WGS sequence"/>
</dbReference>
<feature type="compositionally biased region" description="Polar residues" evidence="1">
    <location>
        <begin position="28"/>
        <end position="42"/>
    </location>
</feature>
<evidence type="ECO:0000313" key="2">
    <source>
        <dbReference type="EMBL" id="CAK8679739.1"/>
    </source>
</evidence>
<gene>
    <name evidence="2" type="ORF">CVLEPA_LOCUS9991</name>
</gene>
<keyword evidence="3" id="KW-1185">Reference proteome</keyword>
<sequence length="106" mass="11067">MDTQLGDTGITLGDVSDATKTADDLANTARQLPGMTSPNDQGSAEPEICPTCNQKIITNQPTGAEGDKVDQVLEKSESILDCCSKAFDCFGKATDAVGKVQELTGE</sequence>
<evidence type="ECO:0000256" key="1">
    <source>
        <dbReference type="SAM" id="MobiDB-lite"/>
    </source>
</evidence>
<protein>
    <submittedName>
        <fullName evidence="2">Uncharacterized protein</fullName>
    </submittedName>
</protein>
<accession>A0ABP0FJA6</accession>
<reference evidence="2 3" key="1">
    <citation type="submission" date="2024-02" db="EMBL/GenBank/DDBJ databases">
        <authorList>
            <person name="Daric V."/>
            <person name="Darras S."/>
        </authorList>
    </citation>
    <scope>NUCLEOTIDE SEQUENCE [LARGE SCALE GENOMIC DNA]</scope>
</reference>
<dbReference type="EMBL" id="CAWYQH010000068">
    <property type="protein sequence ID" value="CAK8679739.1"/>
    <property type="molecule type" value="Genomic_DNA"/>
</dbReference>
<comment type="caution">
    <text evidence="2">The sequence shown here is derived from an EMBL/GenBank/DDBJ whole genome shotgun (WGS) entry which is preliminary data.</text>
</comment>
<proteinExistence type="predicted"/>